<evidence type="ECO:0000256" key="2">
    <source>
        <dbReference type="ARBA" id="ARBA00022692"/>
    </source>
</evidence>
<dbReference type="RefSeq" id="WP_207655115.1">
    <property type="nucleotide sequence ID" value="NZ_PVXO01000071.1"/>
</dbReference>
<evidence type="ECO:0000313" key="7">
    <source>
        <dbReference type="Proteomes" id="UP000239706"/>
    </source>
</evidence>
<feature type="transmembrane region" description="Helical" evidence="5">
    <location>
        <begin position="7"/>
        <end position="31"/>
    </location>
</feature>
<proteinExistence type="inferred from homology"/>
<gene>
    <name evidence="6" type="ORF">CLLI_26630</name>
</gene>
<reference evidence="6 7" key="1">
    <citation type="submission" date="2018-03" db="EMBL/GenBank/DDBJ databases">
        <title>Genome sequence of Clostridium liquoris DSM 100320.</title>
        <authorList>
            <person name="Poehlein A."/>
            <person name="Daniel R."/>
        </authorList>
    </citation>
    <scope>NUCLEOTIDE SEQUENCE [LARGE SCALE GENOMIC DNA]</scope>
    <source>
        <strain evidence="6 7">DSM 100320</strain>
    </source>
</reference>
<feature type="transmembrane region" description="Helical" evidence="5">
    <location>
        <begin position="251"/>
        <end position="272"/>
    </location>
</feature>
<organism evidence="6 7">
    <name type="scientific">Clostridium liquoris</name>
    <dbReference type="NCBI Taxonomy" id="1289519"/>
    <lineage>
        <taxon>Bacteria</taxon>
        <taxon>Bacillati</taxon>
        <taxon>Bacillota</taxon>
        <taxon>Clostridia</taxon>
        <taxon>Eubacteriales</taxon>
        <taxon>Clostridiaceae</taxon>
        <taxon>Clostridium</taxon>
    </lineage>
</organism>
<feature type="transmembrane region" description="Helical" evidence="5">
    <location>
        <begin position="96"/>
        <end position="113"/>
    </location>
</feature>
<protein>
    <recommendedName>
        <fullName evidence="5">UPF0182 protein CLLI_26630</fullName>
    </recommendedName>
</protein>
<comment type="caution">
    <text evidence="6">The sequence shown here is derived from an EMBL/GenBank/DDBJ whole genome shotgun (WGS) entry which is preliminary data.</text>
</comment>
<accession>A0A2T0B0B0</accession>
<feature type="transmembrane region" description="Helical" evidence="5">
    <location>
        <begin position="153"/>
        <end position="175"/>
    </location>
</feature>
<keyword evidence="1 5" id="KW-1003">Cell membrane</keyword>
<dbReference type="GO" id="GO:0005886">
    <property type="term" value="C:plasma membrane"/>
    <property type="evidence" value="ECO:0007669"/>
    <property type="project" value="UniProtKB-SubCell"/>
</dbReference>
<dbReference type="HAMAP" id="MF_01600">
    <property type="entry name" value="UPF0182"/>
    <property type="match status" value="1"/>
</dbReference>
<dbReference type="NCBIfam" id="NF000825">
    <property type="entry name" value="PRK00068.1"/>
    <property type="match status" value="1"/>
</dbReference>
<dbReference type="InterPro" id="IPR005372">
    <property type="entry name" value="UPF0182"/>
</dbReference>
<keyword evidence="2 5" id="KW-0812">Transmembrane</keyword>
<dbReference type="Pfam" id="PF03699">
    <property type="entry name" value="UPF0182"/>
    <property type="match status" value="1"/>
</dbReference>
<dbReference type="AlphaFoldDB" id="A0A2T0B0B0"/>
<evidence type="ECO:0000256" key="5">
    <source>
        <dbReference type="HAMAP-Rule" id="MF_01600"/>
    </source>
</evidence>
<evidence type="ECO:0000256" key="1">
    <source>
        <dbReference type="ARBA" id="ARBA00022475"/>
    </source>
</evidence>
<evidence type="ECO:0000313" key="6">
    <source>
        <dbReference type="EMBL" id="PRR76929.1"/>
    </source>
</evidence>
<keyword evidence="3 5" id="KW-1133">Transmembrane helix</keyword>
<feature type="transmembrane region" description="Helical" evidence="5">
    <location>
        <begin position="43"/>
        <end position="69"/>
    </location>
</feature>
<dbReference type="PANTHER" id="PTHR39344:SF1">
    <property type="entry name" value="UPF0182 PROTEIN SLL1060"/>
    <property type="match status" value="1"/>
</dbReference>
<name>A0A2T0B0B0_9CLOT</name>
<dbReference type="EMBL" id="PVXO01000071">
    <property type="protein sequence ID" value="PRR76929.1"/>
    <property type="molecule type" value="Genomic_DNA"/>
</dbReference>
<keyword evidence="7" id="KW-1185">Reference proteome</keyword>
<evidence type="ECO:0000256" key="4">
    <source>
        <dbReference type="ARBA" id="ARBA00023136"/>
    </source>
</evidence>
<comment type="similarity">
    <text evidence="5">Belongs to the UPF0182 family.</text>
</comment>
<sequence>MKKSLMIISLISIIVLVLVSFHGISSFIINIEWFKEVSYLSTYFTKIIAIAKLFIPSFIIVFICIWIYYNTLKKSIFSFKKVSEVDSKRKIKEDKIFFVVNFIISSFISYIFSNEYWYNILQFTNSVDFKVKDPIFNNDVSFYVFKLPLIESIYAAVMSLLIFLVVITFIIYFILDIKDNIQYGNAKSIFSNVKEIKSGITAFAGKQLAIVSSLILLMLSLGYLIKSWNLVYSSRGVVYGAGYTDINVTLLFYKVIIVVSLIAAIIVFLSVLKRKMKPIVISISIIVVLVLSEGITSSAVQTFLVKSNEKKLEEPYIKYNIDYTRKAFNIDSIQNVPFDVKNDLTINDIKNNKDIINNIRINAFEPALEFYNQYQTIRPYYVFNDMDIDRYKVNDKYMQVFIAPRELNIQNIDPDTWQNRHLIYTHGYGVSMSKVNSVTSDGQPDFLIKDIPPENNTDISLKNPRIYFGEKTNDYAIVNTNLKEFDYPNGGDNKINQYDGKSGIRMTFFNKLLFAINERDLNFIFSRDITKDSKILLNRNIIDRVNKIAPFLMYDKDPYTIIYNDKLYWVIDAYTSTDRYPYSQPYNNVNYIRNSVKVVVDASDGDVNFYIVDKNDPIAMSYSKIFKNLFKDYSTLPEGIKEHLKYPEDIFKIQCKVLEKYHMTDPMAFLNGDDLWEVSKNQKSVETETSVDESPYVVMKLPGEKSEEMVLLEYFNMKDRNTMSSILGARMDDENYGKLVMYRLPSYKTIYSPYFFKQKLKQDPLISKELSLWDTGGSHVQFGDTIIVPINNSLLYVESMYLRANGKNSAPEVKRVILSYGDKVVLAENIESALNQLFNVNKNDNGGKVEDNNIDKNKLQGVKEAKEMYNNALKAQKNGDWAKYGEYIKSLGEILDNMAK</sequence>
<dbReference type="GO" id="GO:0005576">
    <property type="term" value="C:extracellular region"/>
    <property type="evidence" value="ECO:0007669"/>
    <property type="project" value="TreeGrafter"/>
</dbReference>
<comment type="subcellular location">
    <subcellularLocation>
        <location evidence="5">Cell membrane</location>
        <topology evidence="5">Multi-pass membrane protein</topology>
    </subcellularLocation>
</comment>
<dbReference type="PANTHER" id="PTHR39344">
    <property type="entry name" value="UPF0182 PROTEIN SLL1060"/>
    <property type="match status" value="1"/>
</dbReference>
<dbReference type="Proteomes" id="UP000239706">
    <property type="component" value="Unassembled WGS sequence"/>
</dbReference>
<feature type="transmembrane region" description="Helical" evidence="5">
    <location>
        <begin position="208"/>
        <end position="231"/>
    </location>
</feature>
<keyword evidence="4 5" id="KW-0472">Membrane</keyword>
<evidence type="ECO:0000256" key="3">
    <source>
        <dbReference type="ARBA" id="ARBA00022989"/>
    </source>
</evidence>
<feature type="transmembrane region" description="Helical" evidence="5">
    <location>
        <begin position="279"/>
        <end position="300"/>
    </location>
</feature>